<gene>
    <name evidence="1" type="ORF">BDM02DRAFT_3153386</name>
</gene>
<evidence type="ECO:0000313" key="1">
    <source>
        <dbReference type="EMBL" id="KAF9653193.1"/>
    </source>
</evidence>
<keyword evidence="2" id="KW-1185">Reference proteome</keyword>
<accession>A0ACB6ZUV2</accession>
<sequence>MSQHTSSATIKQTTRASEEQLNFNDPHPPRENALDAFSEVVTTIKQEMIKSRRHWDAHEPRMWSRAAHLSDKELTSFHLHKDIVLVSSAATAYGTIILGKIRIPGIDDDQGEGFVHVRIHDPPNRGIEDIIFHSIFTDEGNRDKDGRPTTWRAVQTAGTPLTFFNE</sequence>
<name>A0ACB6ZUV2_THEGA</name>
<dbReference type="EMBL" id="MU117965">
    <property type="protein sequence ID" value="KAF9653193.1"/>
    <property type="molecule type" value="Genomic_DNA"/>
</dbReference>
<dbReference type="Proteomes" id="UP000886501">
    <property type="component" value="Unassembled WGS sequence"/>
</dbReference>
<evidence type="ECO:0000313" key="2">
    <source>
        <dbReference type="Proteomes" id="UP000886501"/>
    </source>
</evidence>
<reference evidence="1" key="2">
    <citation type="journal article" date="2020" name="Nat. Commun.">
        <title>Large-scale genome sequencing of mycorrhizal fungi provides insights into the early evolution of symbiotic traits.</title>
        <authorList>
            <person name="Miyauchi S."/>
            <person name="Kiss E."/>
            <person name="Kuo A."/>
            <person name="Drula E."/>
            <person name="Kohler A."/>
            <person name="Sanchez-Garcia M."/>
            <person name="Morin E."/>
            <person name="Andreopoulos B."/>
            <person name="Barry K.W."/>
            <person name="Bonito G."/>
            <person name="Buee M."/>
            <person name="Carver A."/>
            <person name="Chen C."/>
            <person name="Cichocki N."/>
            <person name="Clum A."/>
            <person name="Culley D."/>
            <person name="Crous P.W."/>
            <person name="Fauchery L."/>
            <person name="Girlanda M."/>
            <person name="Hayes R.D."/>
            <person name="Keri Z."/>
            <person name="LaButti K."/>
            <person name="Lipzen A."/>
            <person name="Lombard V."/>
            <person name="Magnuson J."/>
            <person name="Maillard F."/>
            <person name="Murat C."/>
            <person name="Nolan M."/>
            <person name="Ohm R.A."/>
            <person name="Pangilinan J."/>
            <person name="Pereira M.F."/>
            <person name="Perotto S."/>
            <person name="Peter M."/>
            <person name="Pfister S."/>
            <person name="Riley R."/>
            <person name="Sitrit Y."/>
            <person name="Stielow J.B."/>
            <person name="Szollosi G."/>
            <person name="Zifcakova L."/>
            <person name="Stursova M."/>
            <person name="Spatafora J.W."/>
            <person name="Tedersoo L."/>
            <person name="Vaario L.M."/>
            <person name="Yamada A."/>
            <person name="Yan M."/>
            <person name="Wang P."/>
            <person name="Xu J."/>
            <person name="Bruns T."/>
            <person name="Baldrian P."/>
            <person name="Vilgalys R."/>
            <person name="Dunand C."/>
            <person name="Henrissat B."/>
            <person name="Grigoriev I.V."/>
            <person name="Hibbett D."/>
            <person name="Nagy L.G."/>
            <person name="Martin F.M."/>
        </authorList>
    </citation>
    <scope>NUCLEOTIDE SEQUENCE</scope>
    <source>
        <strain evidence="1">P2</strain>
    </source>
</reference>
<reference evidence="1" key="1">
    <citation type="submission" date="2019-10" db="EMBL/GenBank/DDBJ databases">
        <authorList>
            <consortium name="DOE Joint Genome Institute"/>
            <person name="Kuo A."/>
            <person name="Miyauchi S."/>
            <person name="Kiss E."/>
            <person name="Drula E."/>
            <person name="Kohler A."/>
            <person name="Sanchez-Garcia M."/>
            <person name="Andreopoulos B."/>
            <person name="Barry K.W."/>
            <person name="Bonito G."/>
            <person name="Buee M."/>
            <person name="Carver A."/>
            <person name="Chen C."/>
            <person name="Cichocki N."/>
            <person name="Clum A."/>
            <person name="Culley D."/>
            <person name="Crous P.W."/>
            <person name="Fauchery L."/>
            <person name="Girlanda M."/>
            <person name="Hayes R."/>
            <person name="Keri Z."/>
            <person name="Labutti K."/>
            <person name="Lipzen A."/>
            <person name="Lombard V."/>
            <person name="Magnuson J."/>
            <person name="Maillard F."/>
            <person name="Morin E."/>
            <person name="Murat C."/>
            <person name="Nolan M."/>
            <person name="Ohm R."/>
            <person name="Pangilinan J."/>
            <person name="Pereira M."/>
            <person name="Perotto S."/>
            <person name="Peter M."/>
            <person name="Riley R."/>
            <person name="Sitrit Y."/>
            <person name="Stielow B."/>
            <person name="Szollosi G."/>
            <person name="Zifcakova L."/>
            <person name="Stursova M."/>
            <person name="Spatafora J.W."/>
            <person name="Tedersoo L."/>
            <person name="Vaario L.-M."/>
            <person name="Yamada A."/>
            <person name="Yan M."/>
            <person name="Wang P."/>
            <person name="Xu J."/>
            <person name="Bruns T."/>
            <person name="Baldrian P."/>
            <person name="Vilgalys R."/>
            <person name="Henrissat B."/>
            <person name="Grigoriev I.V."/>
            <person name="Hibbett D."/>
            <person name="Nagy L.G."/>
            <person name="Martin F.M."/>
        </authorList>
    </citation>
    <scope>NUCLEOTIDE SEQUENCE</scope>
    <source>
        <strain evidence="1">P2</strain>
    </source>
</reference>
<comment type="caution">
    <text evidence="1">The sequence shown here is derived from an EMBL/GenBank/DDBJ whole genome shotgun (WGS) entry which is preliminary data.</text>
</comment>
<proteinExistence type="predicted"/>
<protein>
    <submittedName>
        <fullName evidence="1">Uncharacterized protein</fullName>
    </submittedName>
</protein>
<organism evidence="1 2">
    <name type="scientific">Thelephora ganbajun</name>
    <name type="common">Ganba fungus</name>
    <dbReference type="NCBI Taxonomy" id="370292"/>
    <lineage>
        <taxon>Eukaryota</taxon>
        <taxon>Fungi</taxon>
        <taxon>Dikarya</taxon>
        <taxon>Basidiomycota</taxon>
        <taxon>Agaricomycotina</taxon>
        <taxon>Agaricomycetes</taxon>
        <taxon>Thelephorales</taxon>
        <taxon>Thelephoraceae</taxon>
        <taxon>Thelephora</taxon>
    </lineage>
</organism>